<proteinExistence type="predicted"/>
<dbReference type="EMBL" id="JAACJJ010000043">
    <property type="protein sequence ID" value="KAF5315393.1"/>
    <property type="molecule type" value="Genomic_DNA"/>
</dbReference>
<gene>
    <name evidence="1" type="ORF">D9619_007589</name>
</gene>
<protein>
    <submittedName>
        <fullName evidence="1">Uncharacterized protein</fullName>
    </submittedName>
</protein>
<sequence>MLDVYHHRCHRLLTLPPSISLRASAPRSFAHNTLNTPCLRIRCPPLTSLRAQASASITVSRCFDWDAYTLGGTLYAVVKGILSPDDFPDISDLATQTCLPFGIDTVSPSASDGAWVTTWDAAEELR</sequence>
<keyword evidence="2" id="KW-1185">Reference proteome</keyword>
<evidence type="ECO:0000313" key="1">
    <source>
        <dbReference type="EMBL" id="KAF5315393.1"/>
    </source>
</evidence>
<organism evidence="1 2">
    <name type="scientific">Psilocybe cf. subviscida</name>
    <dbReference type="NCBI Taxonomy" id="2480587"/>
    <lineage>
        <taxon>Eukaryota</taxon>
        <taxon>Fungi</taxon>
        <taxon>Dikarya</taxon>
        <taxon>Basidiomycota</taxon>
        <taxon>Agaricomycotina</taxon>
        <taxon>Agaricomycetes</taxon>
        <taxon>Agaricomycetidae</taxon>
        <taxon>Agaricales</taxon>
        <taxon>Agaricineae</taxon>
        <taxon>Strophariaceae</taxon>
        <taxon>Psilocybe</taxon>
    </lineage>
</organism>
<dbReference type="Proteomes" id="UP000567179">
    <property type="component" value="Unassembled WGS sequence"/>
</dbReference>
<name>A0A8H5B2L3_9AGAR</name>
<dbReference type="AlphaFoldDB" id="A0A8H5B2L3"/>
<evidence type="ECO:0000313" key="2">
    <source>
        <dbReference type="Proteomes" id="UP000567179"/>
    </source>
</evidence>
<reference evidence="1 2" key="1">
    <citation type="journal article" date="2020" name="ISME J.">
        <title>Uncovering the hidden diversity of litter-decomposition mechanisms in mushroom-forming fungi.</title>
        <authorList>
            <person name="Floudas D."/>
            <person name="Bentzer J."/>
            <person name="Ahren D."/>
            <person name="Johansson T."/>
            <person name="Persson P."/>
            <person name="Tunlid A."/>
        </authorList>
    </citation>
    <scope>NUCLEOTIDE SEQUENCE [LARGE SCALE GENOMIC DNA]</scope>
    <source>
        <strain evidence="1 2">CBS 101986</strain>
    </source>
</reference>
<accession>A0A8H5B2L3</accession>
<comment type="caution">
    <text evidence="1">The sequence shown here is derived from an EMBL/GenBank/DDBJ whole genome shotgun (WGS) entry which is preliminary data.</text>
</comment>